<feature type="transmembrane region" description="Helical" evidence="15">
    <location>
        <begin position="2544"/>
        <end position="2567"/>
    </location>
</feature>
<dbReference type="OrthoDB" id="6252479at2759"/>
<feature type="domain" description="Cadherin" evidence="17">
    <location>
        <begin position="1923"/>
        <end position="2020"/>
    </location>
</feature>
<feature type="region of interest" description="Disordered" evidence="14">
    <location>
        <begin position="2608"/>
        <end position="2657"/>
    </location>
</feature>
<dbReference type="InterPro" id="IPR015919">
    <property type="entry name" value="Cadherin-like_sf"/>
</dbReference>
<feature type="domain" description="Cadherin" evidence="17">
    <location>
        <begin position="2021"/>
        <end position="2122"/>
    </location>
</feature>
<dbReference type="FunFam" id="2.60.40.60:FF:000116">
    <property type="entry name" value="Dachsous cadherin-related 2"/>
    <property type="match status" value="1"/>
</dbReference>
<keyword evidence="12" id="KW-0325">Glycoprotein</keyword>
<evidence type="ECO:0000256" key="9">
    <source>
        <dbReference type="ARBA" id="ARBA00022989"/>
    </source>
</evidence>
<evidence type="ECO:0000256" key="6">
    <source>
        <dbReference type="ARBA" id="ARBA00022737"/>
    </source>
</evidence>
<dbReference type="Proteomes" id="UP000025227">
    <property type="component" value="Unplaced"/>
</dbReference>
<dbReference type="WBParaSite" id="HCON_00073560-00001">
    <property type="protein sequence ID" value="HCON_00073560-00001"/>
    <property type="gene ID" value="HCON_00073560"/>
</dbReference>
<feature type="domain" description="Cadherin" evidence="17">
    <location>
        <begin position="1623"/>
        <end position="1716"/>
    </location>
</feature>
<keyword evidence="2" id="KW-1003">Cell membrane</keyword>
<reference evidence="19" key="1">
    <citation type="submission" date="2020-12" db="UniProtKB">
        <authorList>
            <consortium name="WormBaseParasite"/>
        </authorList>
    </citation>
    <scope>IDENTIFICATION</scope>
    <source>
        <strain evidence="19">MHco3</strain>
    </source>
</reference>
<protein>
    <submittedName>
        <fullName evidence="19">Cadherin-23</fullName>
    </submittedName>
</protein>
<dbReference type="FunFam" id="2.60.40.60:FF:000013">
    <property type="entry name" value="Cadherin EGF LAG seven-pass G-type receptor"/>
    <property type="match status" value="1"/>
</dbReference>
<dbReference type="GO" id="GO:0007156">
    <property type="term" value="P:homophilic cell adhesion via plasma membrane adhesion molecules"/>
    <property type="evidence" value="ECO:0007669"/>
    <property type="project" value="InterPro"/>
</dbReference>
<dbReference type="GO" id="GO:0007163">
    <property type="term" value="P:establishment or maintenance of cell polarity"/>
    <property type="evidence" value="ECO:0007669"/>
    <property type="project" value="UniProtKB-ARBA"/>
</dbReference>
<organism evidence="18 19">
    <name type="scientific">Haemonchus contortus</name>
    <name type="common">Barber pole worm</name>
    <dbReference type="NCBI Taxonomy" id="6289"/>
    <lineage>
        <taxon>Eukaryota</taxon>
        <taxon>Metazoa</taxon>
        <taxon>Ecdysozoa</taxon>
        <taxon>Nematoda</taxon>
        <taxon>Chromadorea</taxon>
        <taxon>Rhabditida</taxon>
        <taxon>Rhabditina</taxon>
        <taxon>Rhabditomorpha</taxon>
        <taxon>Strongyloidea</taxon>
        <taxon>Trichostrongylidae</taxon>
        <taxon>Haemonchus</taxon>
    </lineage>
</organism>
<evidence type="ECO:0000256" key="1">
    <source>
        <dbReference type="ARBA" id="ARBA00004251"/>
    </source>
</evidence>
<evidence type="ECO:0000256" key="12">
    <source>
        <dbReference type="ARBA" id="ARBA00023180"/>
    </source>
</evidence>
<dbReference type="InterPro" id="IPR020894">
    <property type="entry name" value="Cadherin_CS"/>
</dbReference>
<feature type="domain" description="Cadherin" evidence="17">
    <location>
        <begin position="1336"/>
        <end position="1432"/>
    </location>
</feature>
<feature type="domain" description="Cadherin" evidence="17">
    <location>
        <begin position="2222"/>
        <end position="2332"/>
    </location>
</feature>
<feature type="domain" description="Cadherin" evidence="17">
    <location>
        <begin position="225"/>
        <end position="328"/>
    </location>
</feature>
<evidence type="ECO:0000313" key="18">
    <source>
        <dbReference type="Proteomes" id="UP000025227"/>
    </source>
</evidence>
<dbReference type="GO" id="GO:0005509">
    <property type="term" value="F:calcium ion binding"/>
    <property type="evidence" value="ECO:0007669"/>
    <property type="project" value="UniProtKB-UniRule"/>
</dbReference>
<evidence type="ECO:0000256" key="11">
    <source>
        <dbReference type="ARBA" id="ARBA00023157"/>
    </source>
</evidence>
<dbReference type="GO" id="GO:0007411">
    <property type="term" value="P:axon guidance"/>
    <property type="evidence" value="ECO:0007669"/>
    <property type="project" value="UniProtKB-ARBA"/>
</dbReference>
<evidence type="ECO:0000256" key="13">
    <source>
        <dbReference type="PROSITE-ProRule" id="PRU00043"/>
    </source>
</evidence>
<dbReference type="InterPro" id="IPR002126">
    <property type="entry name" value="Cadherin-like_dom"/>
</dbReference>
<keyword evidence="11" id="KW-1015">Disulfide bond</keyword>
<dbReference type="GO" id="GO:0030855">
    <property type="term" value="P:epithelial cell differentiation"/>
    <property type="evidence" value="ECO:0007669"/>
    <property type="project" value="UniProtKB-ARBA"/>
</dbReference>
<feature type="domain" description="Cadherin" evidence="17">
    <location>
        <begin position="1444"/>
        <end position="1531"/>
    </location>
</feature>
<evidence type="ECO:0000259" key="17">
    <source>
        <dbReference type="PROSITE" id="PS50268"/>
    </source>
</evidence>
<name>A0A7I4YCX7_HAECO</name>
<evidence type="ECO:0000256" key="8">
    <source>
        <dbReference type="ARBA" id="ARBA00022889"/>
    </source>
</evidence>
<accession>A0A7I4YCX7</accession>
<keyword evidence="4 15" id="KW-0812">Transmembrane</keyword>
<evidence type="ECO:0000256" key="4">
    <source>
        <dbReference type="ARBA" id="ARBA00022692"/>
    </source>
</evidence>
<dbReference type="SMART" id="SM00112">
    <property type="entry name" value="CA"/>
    <property type="match status" value="22"/>
</dbReference>
<dbReference type="OMA" id="QPKDYTF"/>
<evidence type="ECO:0000256" key="16">
    <source>
        <dbReference type="SAM" id="SignalP"/>
    </source>
</evidence>
<feature type="domain" description="Cadherin" evidence="17">
    <location>
        <begin position="1826"/>
        <end position="1923"/>
    </location>
</feature>
<keyword evidence="7 13" id="KW-0106">Calcium</keyword>
<feature type="domain" description="Cadherin" evidence="17">
    <location>
        <begin position="15"/>
        <end position="113"/>
    </location>
</feature>
<feature type="chain" id="PRO_5029688052" evidence="16">
    <location>
        <begin position="17"/>
        <end position="2765"/>
    </location>
</feature>
<dbReference type="GO" id="GO:0005886">
    <property type="term" value="C:plasma membrane"/>
    <property type="evidence" value="ECO:0007669"/>
    <property type="project" value="UniProtKB-SubCell"/>
</dbReference>
<feature type="domain" description="Cadherin" evidence="17">
    <location>
        <begin position="639"/>
        <end position="741"/>
    </location>
</feature>
<evidence type="ECO:0000256" key="10">
    <source>
        <dbReference type="ARBA" id="ARBA00023136"/>
    </source>
</evidence>
<dbReference type="PROSITE" id="PS00232">
    <property type="entry name" value="CADHERIN_1"/>
    <property type="match status" value="7"/>
</dbReference>
<feature type="domain" description="Cadherin" evidence="17">
    <location>
        <begin position="433"/>
        <end position="534"/>
    </location>
</feature>
<feature type="domain" description="Cadherin" evidence="17">
    <location>
        <begin position="945"/>
        <end position="1047"/>
    </location>
</feature>
<dbReference type="PRINTS" id="PR00205">
    <property type="entry name" value="CADHERIN"/>
</dbReference>
<dbReference type="SUPFAM" id="SSF49313">
    <property type="entry name" value="Cadherin-like"/>
    <property type="match status" value="21"/>
</dbReference>
<feature type="domain" description="Cadherin" evidence="17">
    <location>
        <begin position="1055"/>
        <end position="1152"/>
    </location>
</feature>
<evidence type="ECO:0000256" key="5">
    <source>
        <dbReference type="ARBA" id="ARBA00022729"/>
    </source>
</evidence>
<feature type="domain" description="Cadherin" evidence="17">
    <location>
        <begin position="114"/>
        <end position="224"/>
    </location>
</feature>
<feature type="domain" description="Cadherin" evidence="17">
    <location>
        <begin position="2434"/>
        <end position="2538"/>
    </location>
</feature>
<dbReference type="PANTHER" id="PTHR24026">
    <property type="entry name" value="FAT ATYPICAL CADHERIN-RELATED"/>
    <property type="match status" value="1"/>
</dbReference>
<evidence type="ECO:0000256" key="7">
    <source>
        <dbReference type="ARBA" id="ARBA00022837"/>
    </source>
</evidence>
<keyword evidence="8" id="KW-0130">Cell adhesion</keyword>
<dbReference type="CDD" id="cd11304">
    <property type="entry name" value="Cadherin_repeat"/>
    <property type="match status" value="21"/>
</dbReference>
<dbReference type="FunFam" id="2.60.40.60:FF:000020">
    <property type="entry name" value="Dachsous cadherin-related 1b"/>
    <property type="match status" value="2"/>
</dbReference>
<feature type="compositionally biased region" description="Polar residues" evidence="14">
    <location>
        <begin position="2644"/>
        <end position="2657"/>
    </location>
</feature>
<feature type="domain" description="Cadherin" evidence="17">
    <location>
        <begin position="840"/>
        <end position="944"/>
    </location>
</feature>
<keyword evidence="5 16" id="KW-0732">Signal</keyword>
<evidence type="ECO:0000256" key="3">
    <source>
        <dbReference type="ARBA" id="ARBA00022536"/>
    </source>
</evidence>
<keyword evidence="3" id="KW-0245">EGF-like domain</keyword>
<dbReference type="FunFam" id="2.60.40.60:FF:000007">
    <property type="entry name" value="Protocadherin alpha 2"/>
    <property type="match status" value="1"/>
</dbReference>
<sequence length="2765" mass="303333">MLLLLYTALLCHVTAADSISFVVPESVPIGHVIGYVAGHPTLATHPKYFVVFPDTFSEQVIKIDDKSGEIVLLAPFDYEKRHRFEILAVPIDGGDGIQVTIDVEDINDHTPTFPDDRIKLEISEFARIGAVYPLPRAEDTDGANYTVQKYRIAQGNVNNVFKISARPVNGELYADLVVNGQLDREYRDKYELIVEAIDGGKPPKIGRLLVHIFILDANDNAPVFVQPRYSITVPANLTIGSQLLTVKATDADVDNNGRVGYRFQKTRFDTLSLFSLSSNGVLSTAGHLLPGVVHDLVVVAYDGGTPSLETTTIVTVTVQGTSLTAPAIDIIWLTDSSMAHILENITLGTIVARLSLNHEQKDSVVSLSGCPSLCLRQSQSPSVYLLLACGLFDRETSPEYHLKFSLRRGSELVLDHPVLLTIGDINDNSPSWSQSHMHITVNRSVSESDQTTVLTATDPDQGVNGRVRYSILDSDVMAIDPDTGRLSPLRELDCSLGSEIRFKVRATDGGTPSLYSDLQVTADLVDGYGRPPQFEKSLYEVQIAEDSEIGTCLLKVKATNSLCGGSSRLRYAAQDAGEVAKIFNVESMTGTICLEKKLDYEKNVNHQLTIAAIDQNGSTGTCLVSVRVLDVNDNLPVFHPTHYNVTVREGFQSAAGNPLLVVSATDDDDGIFGEVHFFLKSGNPSVYKVDETTGEIFLKKPLSQGQHEITVQAKDGNGAESEEPAHIHIYVIASDAMAPSFTQSSYLIKTPEDILPGISIGSVLATGPGIIRYSIYSGDLDHQFMIHPDTGRITVARYLDADKIDRVVLNVKAELMGGSSNHTQVVILIEDHNDNPPKFPMDMLEITVSENQKPHEPFYIVYATDKDKKKNGAVVYSILSSHPPCPVMVQPLTGQLQLTEPLDFEKIKDYRIRVKAQDQGIPPRSANMTLILHVSDYNDNAPVFENATYEVQVPENSPLMTAVLKVKARDADSRENGNVLYRITNGSSAFGIDGKSGVIYTNESIDREVQSVYTITVTAQDQGEPSLSTSTVVHIHIADVNDNAPSCTSVASMLVPFESPPLTTVGTVVISDPDNGSNGTVVYRSQQSHPLFVVKSNGDVHLRRALTDSDPTDVRLSIIASDQGVPRKSTVCHVQIKIGRGTSTVKIVEPFERNIRVPDGCLTSGCTLRQLNATGVVKWQIQSNDVSNHFAITDGKLSMVSPPTQPPPWPLSLILSDKDGRQKHVSIRILESNAIAPADPIKLSPLLPIGSKIANLAPKISSKSDRPYFYTLKNETDLLELDQSNGEIYLIRKIRDLAGQQLSIYYNQINRSTYESEEKLIEFEIGNGSVDAPYFEQEIVRVTVAEDAVIGTIVTTANATTSAQSALPTYQLMEPSRQFIIDQYSGEITVVDSLDWKEAPHHLIVVATVGSQKTSQLIVVDVEDKNNNHPEIISPAEVMVFTEPANRIIHHVVATDDDYGKNAAISYDVISDPTECFGIDSKTGALTMHRRPQSSDSTIIVRATDQGSPSLFADQSITIRLTSGSRKWNYFDEDEVEVTISNTAPPGTTIAALSLDGKAAIRLFPSTPTFEIDNSGKISLANTINAGVHRLSVIAKSDHGEIDSLSIVVRVIEKDQTTLRISSASCGSIAVPENRPLKNFKQIVALNASNSTKFGIRGSNRFFRINPSTGKLSSPALDREQHSEHLLVIVAQDGEINDSCTVRITVSDVNDNIPQFAASTSQVISINDTVSSGDVVYKFTAFDHDVGANGRVFFDLVEDLSTAFDLLPETGELIFVREPIGVGKDWMVRVRVQDKGVPSLGVDRLFRVQNSRSAHPPQPDAQPSFLRQKYVASIDEGLTRGQLVSRVATSSRDSRITYSIVEGNYDAAFEIDGDGTIRTAQELDFEIKEHYDLKIIATGSFASQIETHLSVDVNNINDNPPALPRQQKKKVLETLPIGSYVTTVTSTDADNLAALEYSLDAKEERFVIDRFTGVVHLITSLDYETVNEINVDVKVTDGNYTATTSFLVAVMDVNDNAPEFQQGIVDIKIPQSTKVDDVLAKLIAFDRDSGENGRVSYSLAESYGVFQLDSNDGTLTLRQPLTKQAEFLLSITASDHGSPVLSSTIPVRITVTKEEAQQRPQFPHSNYDFVVSESLPLHITFGDVSVGQLPLLYRVMDAKASDVFDIDQLGRLSLKAQLDRETKDLYTFSIDVAAQPLVYHQNSTATVTIRVSDVNDNSPVFAQSEYSVTVRDGMRSGELFQRLVATDADSGDNGRISYRILSGDDYGIFSMGSESGALMFNQWDDEQLTRHVDGRWIIYVEAKDHGSFPRATILPVKVSIVLQSWSGSAPFFVLPSFLVLVSESTPPESHIFTARATNRFGIPMKSVRYQLKDNDEKFAIQPTNGSIRLREQLDYETKENYKMSLQASDGNGRSAVVSLEIVVLPVDEFAPVFSRSSYTFQVSLDADAGANIGNVLAVDADDGVHGVPEYRIEPPSELVTVDRLSGVITLKSKPDGRRNHTVEQVVVIAASSHLQQTKATVYLEIGDFPLRPEISPFSSNIFKIGAVATAALFVLLICLLGCCLFGYRSSKPKEVDSPRKQVYSIGREKREQKLEDNVAICRLVSSPKQPLPSNVSQKTSSMTSSASSNSGLRNSLLSHREAASTRSQPDSGIDQDTVSVNSSVTEYLISIGVNPNPIQSRSRFRRPDTIDSALNEYIYARVEDVLPPGPVNLSENVDQLEDLYQFSHLRTSAPSFQPLTEIFDELEEIQREQQGKHREYIQVEI</sequence>
<dbReference type="Pfam" id="PF00028">
    <property type="entry name" value="Cadherin"/>
    <property type="match status" value="15"/>
</dbReference>
<feature type="domain" description="Cadherin" evidence="17">
    <location>
        <begin position="535"/>
        <end position="638"/>
    </location>
</feature>
<keyword evidence="6" id="KW-0677">Repeat</keyword>
<keyword evidence="10 15" id="KW-0472">Membrane</keyword>
<evidence type="ECO:0000313" key="19">
    <source>
        <dbReference type="WBParaSite" id="HCON_00073560-00001"/>
    </source>
</evidence>
<evidence type="ECO:0000256" key="15">
    <source>
        <dbReference type="SAM" id="Phobius"/>
    </source>
</evidence>
<feature type="domain" description="Cadherin" evidence="17">
    <location>
        <begin position="2333"/>
        <end position="2433"/>
    </location>
</feature>
<dbReference type="PROSITE" id="PS50268">
    <property type="entry name" value="CADHERIN_2"/>
    <property type="match status" value="20"/>
</dbReference>
<keyword evidence="9 15" id="KW-1133">Transmembrane helix</keyword>
<evidence type="ECO:0000256" key="14">
    <source>
        <dbReference type="SAM" id="MobiDB-lite"/>
    </source>
</evidence>
<proteinExistence type="predicted"/>
<feature type="signal peptide" evidence="16">
    <location>
        <begin position="1"/>
        <end position="16"/>
    </location>
</feature>
<comment type="subcellular location">
    <subcellularLocation>
        <location evidence="1">Cell membrane</location>
        <topology evidence="1">Single-pass type I membrane protein</topology>
    </subcellularLocation>
</comment>
<dbReference type="PANTHER" id="PTHR24026:SF133">
    <property type="entry name" value="CADHERIN-RELATED FAMILY MEMBER 2"/>
    <property type="match status" value="1"/>
</dbReference>
<dbReference type="Gene3D" id="2.60.40.60">
    <property type="entry name" value="Cadherins"/>
    <property type="match status" value="21"/>
</dbReference>
<feature type="compositionally biased region" description="Low complexity" evidence="14">
    <location>
        <begin position="2613"/>
        <end position="2637"/>
    </location>
</feature>
<keyword evidence="18" id="KW-1185">Reference proteome</keyword>
<evidence type="ECO:0000256" key="2">
    <source>
        <dbReference type="ARBA" id="ARBA00022475"/>
    </source>
</evidence>
<feature type="domain" description="Cadherin" evidence="17">
    <location>
        <begin position="742"/>
        <end position="839"/>
    </location>
</feature>
<feature type="domain" description="Cadherin" evidence="17">
    <location>
        <begin position="2123"/>
        <end position="2221"/>
    </location>
</feature>